<feature type="domain" description="RNase H type-1" evidence="1">
    <location>
        <begin position="2"/>
        <end position="71"/>
    </location>
</feature>
<dbReference type="InterPro" id="IPR036397">
    <property type="entry name" value="RNaseH_sf"/>
</dbReference>
<comment type="caution">
    <text evidence="2">The sequence shown here is derived from an EMBL/GenBank/DDBJ whole genome shotgun (WGS) entry which is preliminary data.</text>
</comment>
<dbReference type="InterPro" id="IPR002156">
    <property type="entry name" value="RNaseH_domain"/>
</dbReference>
<keyword evidence="3" id="KW-1185">Reference proteome</keyword>
<name>A0AAD4WUQ9_PRUDU</name>
<gene>
    <name evidence="2" type="ORF">L3X38_001784</name>
</gene>
<reference evidence="2 3" key="1">
    <citation type="journal article" date="2022" name="G3 (Bethesda)">
        <title>Whole-genome sequence and methylome profiling of the almond [Prunus dulcis (Mill.) D.A. Webb] cultivar 'Nonpareil'.</title>
        <authorList>
            <person name="D'Amico-Willman K.M."/>
            <person name="Ouma W.Z."/>
            <person name="Meulia T."/>
            <person name="Sideli G.M."/>
            <person name="Gradziel T.M."/>
            <person name="Fresnedo-Ramirez J."/>
        </authorList>
    </citation>
    <scope>NUCLEOTIDE SEQUENCE [LARGE SCALE GENOMIC DNA]</scope>
    <source>
        <strain evidence="2">Clone GOH B32 T37-40</strain>
    </source>
</reference>
<dbReference type="PANTHER" id="PTHR48475:SF1">
    <property type="entry name" value="RNASE H TYPE-1 DOMAIN-CONTAINING PROTEIN"/>
    <property type="match status" value="1"/>
</dbReference>
<dbReference type="SUPFAM" id="SSF53098">
    <property type="entry name" value="Ribonuclease H-like"/>
    <property type="match status" value="1"/>
</dbReference>
<dbReference type="GO" id="GO:0004523">
    <property type="term" value="F:RNA-DNA hybrid ribonuclease activity"/>
    <property type="evidence" value="ECO:0007669"/>
    <property type="project" value="InterPro"/>
</dbReference>
<evidence type="ECO:0000259" key="1">
    <source>
        <dbReference type="Pfam" id="PF13456"/>
    </source>
</evidence>
<proteinExistence type="predicted"/>
<dbReference type="AlphaFoldDB" id="A0AAD4WUQ9"/>
<dbReference type="Proteomes" id="UP001054821">
    <property type="component" value="Chromosome 1"/>
</dbReference>
<organism evidence="2 3">
    <name type="scientific">Prunus dulcis</name>
    <name type="common">Almond</name>
    <name type="synonym">Amygdalus dulcis</name>
    <dbReference type="NCBI Taxonomy" id="3755"/>
    <lineage>
        <taxon>Eukaryota</taxon>
        <taxon>Viridiplantae</taxon>
        <taxon>Streptophyta</taxon>
        <taxon>Embryophyta</taxon>
        <taxon>Tracheophyta</taxon>
        <taxon>Spermatophyta</taxon>
        <taxon>Magnoliopsida</taxon>
        <taxon>eudicotyledons</taxon>
        <taxon>Gunneridae</taxon>
        <taxon>Pentapetalae</taxon>
        <taxon>rosids</taxon>
        <taxon>fabids</taxon>
        <taxon>Rosales</taxon>
        <taxon>Rosaceae</taxon>
        <taxon>Amygdaloideae</taxon>
        <taxon>Amygdaleae</taxon>
        <taxon>Prunus</taxon>
    </lineage>
</organism>
<accession>A0AAD4WUQ9</accession>
<dbReference type="PANTHER" id="PTHR48475">
    <property type="entry name" value="RIBONUCLEASE H"/>
    <property type="match status" value="1"/>
</dbReference>
<sequence>MAAEMKISSLEVCGDSMLVINQLLIYYKVRKDDLIPYHQMATQLLENFDFVTLEHVPRKDNQMADALANLAATLELTKDKAVNFSVCHHWVVLLTLGASQEGVNVISVLSIIVDDWRQPLIDYLKHGKLPDDSRHRSEIGDLVLALCRPIITRHKIGSKFTSKWDGPYVVQEVYTSGAYKIVVEDGVKVGPINGKFLKRYYA</sequence>
<dbReference type="GO" id="GO:0003676">
    <property type="term" value="F:nucleic acid binding"/>
    <property type="evidence" value="ECO:0007669"/>
    <property type="project" value="InterPro"/>
</dbReference>
<dbReference type="EMBL" id="JAJFAZ020000001">
    <property type="protein sequence ID" value="KAI5348897.1"/>
    <property type="molecule type" value="Genomic_DNA"/>
</dbReference>
<dbReference type="Gene3D" id="3.30.420.10">
    <property type="entry name" value="Ribonuclease H-like superfamily/Ribonuclease H"/>
    <property type="match status" value="1"/>
</dbReference>
<protein>
    <recommendedName>
        <fullName evidence="1">RNase H type-1 domain-containing protein</fullName>
    </recommendedName>
</protein>
<dbReference type="Pfam" id="PF13456">
    <property type="entry name" value="RVT_3"/>
    <property type="match status" value="1"/>
</dbReference>
<evidence type="ECO:0000313" key="3">
    <source>
        <dbReference type="Proteomes" id="UP001054821"/>
    </source>
</evidence>
<evidence type="ECO:0000313" key="2">
    <source>
        <dbReference type="EMBL" id="KAI5348897.1"/>
    </source>
</evidence>
<dbReference type="InterPro" id="IPR012337">
    <property type="entry name" value="RNaseH-like_sf"/>
</dbReference>